<dbReference type="EMBL" id="JAOSLC020000002">
    <property type="protein sequence ID" value="MDD7913727.1"/>
    <property type="molecule type" value="Genomic_DNA"/>
</dbReference>
<reference evidence="2" key="1">
    <citation type="submission" date="2023-02" db="EMBL/GenBank/DDBJ databases">
        <title>Polaribacter ponticola sp. nov., isolated from seawater.</title>
        <authorList>
            <person name="Baek J.H."/>
            <person name="Kim J.M."/>
            <person name="Choi D.G."/>
            <person name="Jeon C.O."/>
        </authorList>
    </citation>
    <scope>NUCLEOTIDE SEQUENCE</scope>
    <source>
        <strain evidence="2">MSW5</strain>
    </source>
</reference>
<gene>
    <name evidence="2" type="ORF">N5A56_004555</name>
</gene>
<name>A0ABT5S8T1_9FLAO</name>
<evidence type="ECO:0000256" key="1">
    <source>
        <dbReference type="SAM" id="SignalP"/>
    </source>
</evidence>
<proteinExistence type="predicted"/>
<dbReference type="RefSeq" id="WP_265726182.1">
    <property type="nucleotide sequence ID" value="NZ_JAOSLC020000002.1"/>
</dbReference>
<dbReference type="InterPro" id="IPR008969">
    <property type="entry name" value="CarboxyPept-like_regulatory"/>
</dbReference>
<keyword evidence="3" id="KW-1185">Reference proteome</keyword>
<keyword evidence="1" id="KW-0732">Signal</keyword>
<dbReference type="SUPFAM" id="SSF49464">
    <property type="entry name" value="Carboxypeptidase regulatory domain-like"/>
    <property type="match status" value="1"/>
</dbReference>
<evidence type="ECO:0000313" key="2">
    <source>
        <dbReference type="EMBL" id="MDD7913727.1"/>
    </source>
</evidence>
<evidence type="ECO:0000313" key="3">
    <source>
        <dbReference type="Proteomes" id="UP001151478"/>
    </source>
</evidence>
<dbReference type="Proteomes" id="UP001151478">
    <property type="component" value="Unassembled WGS sequence"/>
</dbReference>
<accession>A0ABT5S8T1</accession>
<comment type="caution">
    <text evidence="2">The sequence shown here is derived from an EMBL/GenBank/DDBJ whole genome shotgun (WGS) entry which is preliminary data.</text>
</comment>
<feature type="chain" id="PRO_5047177013" description="Carboxypeptidase regulatory-like domain-containing protein" evidence="1">
    <location>
        <begin position="21"/>
        <end position="269"/>
    </location>
</feature>
<evidence type="ECO:0008006" key="4">
    <source>
        <dbReference type="Google" id="ProtNLM"/>
    </source>
</evidence>
<protein>
    <recommendedName>
        <fullName evidence="4">Carboxypeptidase regulatory-like domain-containing protein</fullName>
    </recommendedName>
</protein>
<sequence length="269" mass="30592">MKTYKLLIPIVILCSLFNSSCTTENTESIENKTFNFKGKILDVHNMPIENASIVIGETEVFSDVNGNFYLNELEISTDITKVKVKKEGYINGLRLLSELEEENNIELSLLNKLTTSIINPFGDTIIHLLGHFSLLIYDGHFIKEDGSIVSELIFPITHHIFPSNPILNTVIPGNYENNEEIFGLAYVSLEREEQIFDLAEGNSITLQFTIEDSMVSNAPETINIWNFNEETGDWLVLGEATKEYILSGDKWIYRAQVSSFLNPWFKIKI</sequence>
<organism evidence="2 3">
    <name type="scientific">Polaribacter ponticola</name>
    <dbReference type="NCBI Taxonomy" id="2978475"/>
    <lineage>
        <taxon>Bacteria</taxon>
        <taxon>Pseudomonadati</taxon>
        <taxon>Bacteroidota</taxon>
        <taxon>Flavobacteriia</taxon>
        <taxon>Flavobacteriales</taxon>
        <taxon>Flavobacteriaceae</taxon>
    </lineage>
</organism>
<feature type="signal peptide" evidence="1">
    <location>
        <begin position="1"/>
        <end position="20"/>
    </location>
</feature>